<dbReference type="EMBL" id="RQVR01000039">
    <property type="protein sequence ID" value="RRJ87390.1"/>
    <property type="molecule type" value="Genomic_DNA"/>
</dbReference>
<organism evidence="1 2">
    <name type="scientific">Flavobacterium macacae</name>
    <dbReference type="NCBI Taxonomy" id="2488993"/>
    <lineage>
        <taxon>Bacteria</taxon>
        <taxon>Pseudomonadati</taxon>
        <taxon>Bacteroidota</taxon>
        <taxon>Flavobacteriia</taxon>
        <taxon>Flavobacteriales</taxon>
        <taxon>Flavobacteriaceae</taxon>
        <taxon>Flavobacterium</taxon>
    </lineage>
</organism>
<dbReference type="Proteomes" id="UP000271937">
    <property type="component" value="Unassembled WGS sequence"/>
</dbReference>
<evidence type="ECO:0000313" key="2">
    <source>
        <dbReference type="Proteomes" id="UP000271937"/>
    </source>
</evidence>
<accession>A0A3P3VXH1</accession>
<reference evidence="1 2" key="1">
    <citation type="submission" date="2018-11" db="EMBL/GenBank/DDBJ databases">
        <title>Flavobacterium sp. nov., YIM 102600 draft genome.</title>
        <authorList>
            <person name="Li G."/>
            <person name="Jiang Y."/>
        </authorList>
    </citation>
    <scope>NUCLEOTIDE SEQUENCE [LARGE SCALE GENOMIC DNA]</scope>
    <source>
        <strain evidence="1 2">YIM 102600</strain>
    </source>
</reference>
<evidence type="ECO:0000313" key="1">
    <source>
        <dbReference type="EMBL" id="RRJ87390.1"/>
    </source>
</evidence>
<gene>
    <name evidence="1" type="ORF">EG849_15365</name>
</gene>
<keyword evidence="2" id="KW-1185">Reference proteome</keyword>
<comment type="caution">
    <text evidence="1">The sequence shown here is derived from an EMBL/GenBank/DDBJ whole genome shotgun (WGS) entry which is preliminary data.</text>
</comment>
<sequence length="82" mass="9608">MKSKIVEMDLMKQNSASSHCQIKFQKIVITKNRRNYEDHGKTDSGCEGTTDSWKYFNLFKMDANNCYGNYCVLLLLLYAQKR</sequence>
<dbReference type="RefSeq" id="WP_125014303.1">
    <property type="nucleotide sequence ID" value="NZ_RQVR01000039.1"/>
</dbReference>
<dbReference type="AlphaFoldDB" id="A0A3P3VXH1"/>
<protein>
    <submittedName>
        <fullName evidence="1">Uncharacterized protein</fullName>
    </submittedName>
</protein>
<name>A0A3P3VXH1_9FLAO</name>
<proteinExistence type="predicted"/>